<dbReference type="CDD" id="cd06456">
    <property type="entry name" value="M3A_DCP"/>
    <property type="match status" value="1"/>
</dbReference>
<dbReference type="RefSeq" id="WP_165021577.1">
    <property type="nucleotide sequence ID" value="NZ_JAAKZF010000001.1"/>
</dbReference>
<dbReference type="GO" id="GO:0004222">
    <property type="term" value="F:metalloendopeptidase activity"/>
    <property type="evidence" value="ECO:0007669"/>
    <property type="project" value="InterPro"/>
</dbReference>
<comment type="caution">
    <text evidence="9">The sequence shown here is derived from an EMBL/GenBank/DDBJ whole genome shotgun (WGS) entry which is preliminary data.</text>
</comment>
<comment type="cofactor">
    <cofactor evidence="7">
        <name>Zn(2+)</name>
        <dbReference type="ChEBI" id="CHEBI:29105"/>
    </cofactor>
    <text evidence="7">Binds 1 zinc ion.</text>
</comment>
<keyword evidence="4 7" id="KW-0378">Hydrolase</keyword>
<dbReference type="Pfam" id="PF01432">
    <property type="entry name" value="Peptidase_M3"/>
    <property type="match status" value="1"/>
</dbReference>
<gene>
    <name evidence="9" type="ORF">G6N73_00290</name>
</gene>
<evidence type="ECO:0000313" key="10">
    <source>
        <dbReference type="Proteomes" id="UP001642900"/>
    </source>
</evidence>
<protein>
    <submittedName>
        <fullName evidence="9">M3 family metallopeptidase</fullName>
    </submittedName>
</protein>
<evidence type="ECO:0000256" key="1">
    <source>
        <dbReference type="ARBA" id="ARBA00006040"/>
    </source>
</evidence>
<dbReference type="SUPFAM" id="SSF55486">
    <property type="entry name" value="Metalloproteases ('zincins'), catalytic domain"/>
    <property type="match status" value="1"/>
</dbReference>
<dbReference type="Gene3D" id="3.40.390.10">
    <property type="entry name" value="Collagenase (Catalytic Domain)"/>
    <property type="match status" value="1"/>
</dbReference>
<dbReference type="Gene3D" id="1.10.1370.10">
    <property type="entry name" value="Neurolysin, domain 3"/>
    <property type="match status" value="1"/>
</dbReference>
<keyword evidence="5 7" id="KW-0862">Zinc</keyword>
<dbReference type="InterPro" id="IPR045090">
    <property type="entry name" value="Pept_M3A_M3B"/>
</dbReference>
<evidence type="ECO:0000313" key="9">
    <source>
        <dbReference type="EMBL" id="NGO49626.1"/>
    </source>
</evidence>
<dbReference type="GO" id="GO:0046872">
    <property type="term" value="F:metal ion binding"/>
    <property type="evidence" value="ECO:0007669"/>
    <property type="project" value="UniProtKB-UniRule"/>
</dbReference>
<dbReference type="InterPro" id="IPR001567">
    <property type="entry name" value="Pept_M3A_M3B_dom"/>
</dbReference>
<dbReference type="InterPro" id="IPR024079">
    <property type="entry name" value="MetalloPept_cat_dom_sf"/>
</dbReference>
<evidence type="ECO:0000256" key="2">
    <source>
        <dbReference type="ARBA" id="ARBA00022670"/>
    </source>
</evidence>
<comment type="similarity">
    <text evidence="1 7">Belongs to the peptidase M3 family.</text>
</comment>
<evidence type="ECO:0000256" key="6">
    <source>
        <dbReference type="ARBA" id="ARBA00023049"/>
    </source>
</evidence>
<feature type="domain" description="Peptidase M3A/M3B catalytic" evidence="8">
    <location>
        <begin position="235"/>
        <end position="682"/>
    </location>
</feature>
<dbReference type="FunFam" id="3.40.390.10:FF:000009">
    <property type="entry name" value="Oligopeptidase A"/>
    <property type="match status" value="1"/>
</dbReference>
<evidence type="ECO:0000259" key="8">
    <source>
        <dbReference type="Pfam" id="PF01432"/>
    </source>
</evidence>
<dbReference type="AlphaFoldDB" id="A0A6G4W5U5"/>
<organism evidence="9 10">
    <name type="scientific">Allomesorhizobium camelthorni</name>
    <dbReference type="NCBI Taxonomy" id="475069"/>
    <lineage>
        <taxon>Bacteria</taxon>
        <taxon>Pseudomonadati</taxon>
        <taxon>Pseudomonadota</taxon>
        <taxon>Alphaproteobacteria</taxon>
        <taxon>Hyphomicrobiales</taxon>
        <taxon>Phyllobacteriaceae</taxon>
        <taxon>Allomesorhizobium</taxon>
    </lineage>
</organism>
<accession>A0A6G4W5U5</accession>
<dbReference type="Proteomes" id="UP001642900">
    <property type="component" value="Unassembled WGS sequence"/>
</dbReference>
<dbReference type="EMBL" id="JAAKZF010000001">
    <property type="protein sequence ID" value="NGO49626.1"/>
    <property type="molecule type" value="Genomic_DNA"/>
</dbReference>
<dbReference type="InterPro" id="IPR024077">
    <property type="entry name" value="Neurolysin/TOP_dom2"/>
</dbReference>
<reference evidence="9 10" key="1">
    <citation type="submission" date="2020-02" db="EMBL/GenBank/DDBJ databases">
        <title>Genome sequence of strain CCNWXJ40-4.</title>
        <authorList>
            <person name="Gao J."/>
            <person name="Sun J."/>
        </authorList>
    </citation>
    <scope>NUCLEOTIDE SEQUENCE [LARGE SCALE GENOMIC DNA]</scope>
    <source>
        <strain evidence="9 10">CCNWXJ 40-4</strain>
    </source>
</reference>
<evidence type="ECO:0000256" key="4">
    <source>
        <dbReference type="ARBA" id="ARBA00022801"/>
    </source>
</evidence>
<keyword evidence="6 7" id="KW-0482">Metalloprotease</keyword>
<keyword evidence="10" id="KW-1185">Reference proteome</keyword>
<dbReference type="GO" id="GO:0006508">
    <property type="term" value="P:proteolysis"/>
    <property type="evidence" value="ECO:0007669"/>
    <property type="project" value="UniProtKB-KW"/>
</dbReference>
<keyword evidence="3 7" id="KW-0479">Metal-binding</keyword>
<name>A0A6G4W5U5_9HYPH</name>
<dbReference type="InterPro" id="IPR034005">
    <property type="entry name" value="M3A_DCP"/>
</dbReference>
<sequence>MPSETAIDLNNNPLTLWNGPLGLPDFSRIGSGDFGPVFDAALAGHAEEIDAIAGSADAPTIENTLAALELAGDPLDRVSAIFWCMAGTNTNDAIQATEREISPKMARHFSAISMNAKLFARIDDLYQRRASLGLDPETLRVLEKTWKRFVKAGAKLDEAGKKRLAAINEELASLGAKFGQNLLADERDWVLFLDETDLAGLPEFLRNAMAEAAEMRGQKGRYAVTLSRSIYEPFTTYSERRDLREKAFRAFIGRGETGGPTDNGQVVKDTLRLRAEKAKLVGYDSFADLKLDDTMAKTPPAVLELLGPVWRKAREKAAIDQAGLERLAAAEGSNNPLAAWDWRHYQEKLRAEKFAFDEAELKPYLQLERIIEACFDVAGRLFGLSFVEKKGIAAWHPDVRVFEVRNADGSYRGLFMADHFARPSKRSGAWMSALQSGYQLGKGSTPVIYNIMNFAKAAEGKPCLLSLDEAKTLFHEFGHALHGMLTDVTWPSVAGTSVPRDFVELPSQLYEHWLTVPEVLEKHALHYETGDPMPKQLLDKMLAASTFGAGFATVEFTASAMVDMAYHSRSDAPENPLAFEAQTLERIGMPDAIAMRHRTPHFQHIFSGDGYSAGYYSYLWSEVLDADAFAAFEETGDPFNPELAEKLRRHIYAAGGSADPEELYTAFRGKMPTPDAMLKKRGLLPMMAGEEL</sequence>
<dbReference type="Gene3D" id="1.10.1370.40">
    <property type="match status" value="1"/>
</dbReference>
<keyword evidence="2 7" id="KW-0645">Protease</keyword>
<evidence type="ECO:0000256" key="7">
    <source>
        <dbReference type="RuleBase" id="RU003435"/>
    </source>
</evidence>
<evidence type="ECO:0000256" key="3">
    <source>
        <dbReference type="ARBA" id="ARBA00022723"/>
    </source>
</evidence>
<dbReference type="PANTHER" id="PTHR43660:SF1">
    <property type="entry name" value="DIPEPTIDYL CARBOXYPEPTIDASE"/>
    <property type="match status" value="1"/>
</dbReference>
<dbReference type="GO" id="GO:0004180">
    <property type="term" value="F:carboxypeptidase activity"/>
    <property type="evidence" value="ECO:0007669"/>
    <property type="project" value="TreeGrafter"/>
</dbReference>
<dbReference type="GO" id="GO:0005829">
    <property type="term" value="C:cytosol"/>
    <property type="evidence" value="ECO:0007669"/>
    <property type="project" value="TreeGrafter"/>
</dbReference>
<evidence type="ECO:0000256" key="5">
    <source>
        <dbReference type="ARBA" id="ARBA00022833"/>
    </source>
</evidence>
<dbReference type="PANTHER" id="PTHR43660">
    <property type="entry name" value="DIPEPTIDYL CARBOXYPEPTIDASE"/>
    <property type="match status" value="1"/>
</dbReference>
<proteinExistence type="inferred from homology"/>